<feature type="modified residue" description="Phosphohistidine" evidence="1">
    <location>
        <position position="80"/>
    </location>
</feature>
<organism evidence="3 4">
    <name type="scientific">Gillisia hiemivivida</name>
    <dbReference type="NCBI Taxonomy" id="291190"/>
    <lineage>
        <taxon>Bacteria</taxon>
        <taxon>Pseudomonadati</taxon>
        <taxon>Bacteroidota</taxon>
        <taxon>Flavobacteriia</taxon>
        <taxon>Flavobacteriales</taxon>
        <taxon>Flavobacteriaceae</taxon>
        <taxon>Gillisia</taxon>
    </lineage>
</organism>
<sequence>MIFLENILFHHLKKKEIETAPIATNSLHFDKQELMDKLEGDEEAYAELMEMVKANLIDIQNKLDLAIEAEEIEDVRKVAHALKGSSLNCCFYVLKDLSLSLEHIDTHDKSVLLSRNNDIKKEIQIVLELI</sequence>
<evidence type="ECO:0000313" key="4">
    <source>
        <dbReference type="Proteomes" id="UP000321367"/>
    </source>
</evidence>
<dbReference type="InterPro" id="IPR036641">
    <property type="entry name" value="HPT_dom_sf"/>
</dbReference>
<dbReference type="Proteomes" id="UP000321367">
    <property type="component" value="Unassembled WGS sequence"/>
</dbReference>
<keyword evidence="4" id="KW-1185">Reference proteome</keyword>
<dbReference type="AlphaFoldDB" id="A0A5C6ZSK5"/>
<dbReference type="GO" id="GO:0004672">
    <property type="term" value="F:protein kinase activity"/>
    <property type="evidence" value="ECO:0007669"/>
    <property type="project" value="UniProtKB-ARBA"/>
</dbReference>
<proteinExistence type="predicted"/>
<dbReference type="SUPFAM" id="SSF47226">
    <property type="entry name" value="Histidine-containing phosphotransfer domain, HPT domain"/>
    <property type="match status" value="1"/>
</dbReference>
<dbReference type="EMBL" id="VORY01000017">
    <property type="protein sequence ID" value="TXD92774.1"/>
    <property type="molecule type" value="Genomic_DNA"/>
</dbReference>
<gene>
    <name evidence="3" type="ORF">ES724_12655</name>
</gene>
<name>A0A5C6ZSK5_9FLAO</name>
<accession>A0A5C6ZSK5</accession>
<evidence type="ECO:0000313" key="3">
    <source>
        <dbReference type="EMBL" id="TXD92774.1"/>
    </source>
</evidence>
<comment type="caution">
    <text evidence="3">The sequence shown here is derived from an EMBL/GenBank/DDBJ whole genome shotgun (WGS) entry which is preliminary data.</text>
</comment>
<dbReference type="PROSITE" id="PS50894">
    <property type="entry name" value="HPT"/>
    <property type="match status" value="1"/>
</dbReference>
<dbReference type="InterPro" id="IPR008207">
    <property type="entry name" value="Sig_transdc_His_kin_Hpt_dom"/>
</dbReference>
<keyword evidence="1" id="KW-0597">Phosphoprotein</keyword>
<evidence type="ECO:0000259" key="2">
    <source>
        <dbReference type="PROSITE" id="PS50894"/>
    </source>
</evidence>
<dbReference type="GO" id="GO:0000160">
    <property type="term" value="P:phosphorelay signal transduction system"/>
    <property type="evidence" value="ECO:0007669"/>
    <property type="project" value="InterPro"/>
</dbReference>
<dbReference type="Pfam" id="PF01627">
    <property type="entry name" value="Hpt"/>
    <property type="match status" value="1"/>
</dbReference>
<protein>
    <submittedName>
        <fullName evidence="3">Hpt domain-containing protein</fullName>
    </submittedName>
</protein>
<evidence type="ECO:0000256" key="1">
    <source>
        <dbReference type="PROSITE-ProRule" id="PRU00110"/>
    </source>
</evidence>
<reference evidence="3 4" key="1">
    <citation type="submission" date="2019-08" db="EMBL/GenBank/DDBJ databases">
        <title>Genome sequence of Gillisia hiemivivida IC154 (type strain).</title>
        <authorList>
            <person name="Bowman J.P."/>
        </authorList>
    </citation>
    <scope>NUCLEOTIDE SEQUENCE [LARGE SCALE GENOMIC DNA]</scope>
    <source>
        <strain evidence="3 4">IC154</strain>
    </source>
</reference>
<feature type="domain" description="HPt" evidence="2">
    <location>
        <begin position="41"/>
        <end position="130"/>
    </location>
</feature>
<dbReference type="Gene3D" id="1.20.120.160">
    <property type="entry name" value="HPT domain"/>
    <property type="match status" value="1"/>
</dbReference>